<accession>A0ABD0BMJ4</accession>
<dbReference type="Proteomes" id="UP001205910">
    <property type="component" value="Unassembled WGS sequence"/>
</dbReference>
<comment type="caution">
    <text evidence="1">The sequence shown here is derived from an EMBL/GenBank/DDBJ whole genome shotgun (WGS) entry which is preliminary data.</text>
</comment>
<proteinExistence type="predicted"/>
<organism evidence="1 2">
    <name type="scientific">Corynebacterium ulcerans</name>
    <dbReference type="NCBI Taxonomy" id="65058"/>
    <lineage>
        <taxon>Bacteria</taxon>
        <taxon>Bacillati</taxon>
        <taxon>Actinomycetota</taxon>
        <taxon>Actinomycetes</taxon>
        <taxon>Mycobacteriales</taxon>
        <taxon>Corynebacteriaceae</taxon>
        <taxon>Corynebacterium</taxon>
    </lineage>
</organism>
<dbReference type="EMBL" id="BQFK01000003">
    <property type="protein sequence ID" value="GJJ43183.1"/>
    <property type="molecule type" value="Genomic_DNA"/>
</dbReference>
<protein>
    <recommendedName>
        <fullName evidence="3">Transposase</fullName>
    </recommendedName>
</protein>
<evidence type="ECO:0000313" key="1">
    <source>
        <dbReference type="EMBL" id="GJJ43183.1"/>
    </source>
</evidence>
<dbReference type="RefSeq" id="WP_013912176.1">
    <property type="nucleotide sequence ID" value="NZ_AP019663.1"/>
</dbReference>
<sequence>MLDTGESQRCFVHAQQVVCRYTTSRSRTEPGKTIYALSPTLTGIKTKEQAATWIISLYNFGKPYHDFLNEKTLLQKGENPDGTQWEYTHLRVRKAYKILEHL</sequence>
<evidence type="ECO:0008006" key="3">
    <source>
        <dbReference type="Google" id="ProtNLM"/>
    </source>
</evidence>
<dbReference type="AlphaFoldDB" id="A0ABD0BMJ4"/>
<reference evidence="1 2" key="1">
    <citation type="submission" date="2021-11" db="EMBL/GenBank/DDBJ databases">
        <title>Whole genome sequences of diphtheriae toxin producing Corynebacterium ulcerans isolates from cats in Osaka, Japan.</title>
        <authorList>
            <person name="Umeda K."/>
            <person name="Hirai Y."/>
        </authorList>
    </citation>
    <scope>NUCLEOTIDE SEQUENCE [LARGE SCALE GENOMIC DNA]</scope>
    <source>
        <strain evidence="1 2">12109B-1</strain>
    </source>
</reference>
<name>A0ABD0BMJ4_CORUL</name>
<evidence type="ECO:0000313" key="2">
    <source>
        <dbReference type="Proteomes" id="UP001205910"/>
    </source>
</evidence>
<gene>
    <name evidence="1" type="ORF">CULCOIPH005_13720</name>
</gene>
<dbReference type="KEGG" id="cuz:Cul05146_1820"/>